<evidence type="ECO:0000313" key="2">
    <source>
        <dbReference type="Proteomes" id="UP000468388"/>
    </source>
</evidence>
<dbReference type="EMBL" id="WRXO01000012">
    <property type="protein sequence ID" value="MVT44777.1"/>
    <property type="molecule type" value="Genomic_DNA"/>
</dbReference>
<accession>A0A6N8JHS6</accession>
<protein>
    <submittedName>
        <fullName evidence="1">Uncharacterized protein</fullName>
    </submittedName>
</protein>
<keyword evidence="2" id="KW-1185">Reference proteome</keyword>
<proteinExistence type="predicted"/>
<name>A0A6N8JHS6_9BACT</name>
<reference evidence="1 2" key="1">
    <citation type="submission" date="2019-12" db="EMBL/GenBank/DDBJ databases">
        <title>The draft genomic sequence of strain Chitinophaga oryziterrae JCM 16595.</title>
        <authorList>
            <person name="Zhang X."/>
        </authorList>
    </citation>
    <scope>NUCLEOTIDE SEQUENCE [LARGE SCALE GENOMIC DNA]</scope>
    <source>
        <strain evidence="1 2">JCM 16595</strain>
    </source>
</reference>
<comment type="caution">
    <text evidence="1">The sequence shown here is derived from an EMBL/GenBank/DDBJ whole genome shotgun (WGS) entry which is preliminary data.</text>
</comment>
<evidence type="ECO:0000313" key="1">
    <source>
        <dbReference type="EMBL" id="MVT44777.1"/>
    </source>
</evidence>
<dbReference type="OrthoDB" id="1121210at2"/>
<dbReference type="Proteomes" id="UP000468388">
    <property type="component" value="Unassembled WGS sequence"/>
</dbReference>
<sequence length="165" mass="18631">MATPENILFNALKHHRGFICRQLQTANVTSLQSLGNSQMDIYFGSLDLDALFKEVITLIPTDDEASYLAWLNGGYKEITLSDTSRWVLLHGTEPGKYIHLHPARYSPHSLRVKATILKTAMAIIIANAEPDLDTVNHIRRSISLSPVKSLEQCEHLWEVLEMLHV</sequence>
<dbReference type="RefSeq" id="WP_157303561.1">
    <property type="nucleotide sequence ID" value="NZ_BAAAZB010000018.1"/>
</dbReference>
<dbReference type="AlphaFoldDB" id="A0A6N8JHS6"/>
<organism evidence="1 2">
    <name type="scientific">Chitinophaga oryziterrae</name>
    <dbReference type="NCBI Taxonomy" id="1031224"/>
    <lineage>
        <taxon>Bacteria</taxon>
        <taxon>Pseudomonadati</taxon>
        <taxon>Bacteroidota</taxon>
        <taxon>Chitinophagia</taxon>
        <taxon>Chitinophagales</taxon>
        <taxon>Chitinophagaceae</taxon>
        <taxon>Chitinophaga</taxon>
    </lineage>
</organism>
<gene>
    <name evidence="1" type="ORF">GO495_29560</name>
</gene>